<sequence length="458" mass="53789">MQGEILSFREFIYCIDTEEYNFQEYEEWQLEIEEQKLSLLDLPIAYREYCDVRSRGASKTWIEVASALYLASLRVDTWYGFGRLRGYWYSTSEDQLDQPREYFDHILDNSFLQYCIRRRKATLVVFKNYGKLKLTILTAKKARSGRADFAKFDEEAALKTKKEHELYDAAVGVLSGTWFGLIGHISTPCSASKFEVNHDKCKTLEYTTGKTHTFKIPWWEVGFLAKNREFYEQEERTKPRWWYLQEYCGEFTLPSGAVFQNTQYGKYPDWLTAAIYNQPLMSGIDWNPVSHHWLASTKITPDMKNVVVMSEVDLGDGYTHELSTKQYNTIRNYYMRGNRLVVEDGGINLGYVKWLKERDAENAWSGERHLRYEEWDTQGVAKLNATEFITQNGITIWVDEQRFPTLKKQIKDCHWDPEATEPKLYKSAAESPHVLDSFLHSISKLNRMDSVIEVSRFY</sequence>
<dbReference type="Gene3D" id="3.40.50.300">
    <property type="entry name" value="P-loop containing nucleotide triphosphate hydrolases"/>
    <property type="match status" value="1"/>
</dbReference>
<dbReference type="EMBL" id="LAZR01005024">
    <property type="protein sequence ID" value="KKN03521.1"/>
    <property type="molecule type" value="Genomic_DNA"/>
</dbReference>
<organism evidence="1">
    <name type="scientific">marine sediment metagenome</name>
    <dbReference type="NCBI Taxonomy" id="412755"/>
    <lineage>
        <taxon>unclassified sequences</taxon>
        <taxon>metagenomes</taxon>
        <taxon>ecological metagenomes</taxon>
    </lineage>
</organism>
<name>A0A0F9PR30_9ZZZZ</name>
<evidence type="ECO:0000313" key="1">
    <source>
        <dbReference type="EMBL" id="KKN03521.1"/>
    </source>
</evidence>
<evidence type="ECO:0008006" key="2">
    <source>
        <dbReference type="Google" id="ProtNLM"/>
    </source>
</evidence>
<protein>
    <recommendedName>
        <fullName evidence="2">Phage terminase large subunit N-terminal domain-containing protein</fullName>
    </recommendedName>
</protein>
<accession>A0A0F9PR30</accession>
<proteinExistence type="predicted"/>
<dbReference type="InterPro" id="IPR027417">
    <property type="entry name" value="P-loop_NTPase"/>
</dbReference>
<gene>
    <name evidence="1" type="ORF">LCGC14_1106880</name>
</gene>
<reference evidence="1" key="1">
    <citation type="journal article" date="2015" name="Nature">
        <title>Complex archaea that bridge the gap between prokaryotes and eukaryotes.</title>
        <authorList>
            <person name="Spang A."/>
            <person name="Saw J.H."/>
            <person name="Jorgensen S.L."/>
            <person name="Zaremba-Niedzwiedzka K."/>
            <person name="Martijn J."/>
            <person name="Lind A.E."/>
            <person name="van Eijk R."/>
            <person name="Schleper C."/>
            <person name="Guy L."/>
            <person name="Ettema T.J."/>
        </authorList>
    </citation>
    <scope>NUCLEOTIDE SEQUENCE</scope>
</reference>
<comment type="caution">
    <text evidence="1">The sequence shown here is derived from an EMBL/GenBank/DDBJ whole genome shotgun (WGS) entry which is preliminary data.</text>
</comment>
<dbReference type="AlphaFoldDB" id="A0A0F9PR30"/>